<evidence type="ECO:0000313" key="2">
    <source>
        <dbReference type="EMBL" id="MBE1608022.1"/>
    </source>
</evidence>
<keyword evidence="3" id="KW-1185">Reference proteome</keyword>
<dbReference type="EMBL" id="JADBEM010000001">
    <property type="protein sequence ID" value="MBE1608022.1"/>
    <property type="molecule type" value="Genomic_DNA"/>
</dbReference>
<evidence type="ECO:0000256" key="1">
    <source>
        <dbReference type="SAM" id="MobiDB-lite"/>
    </source>
</evidence>
<evidence type="ECO:0000313" key="3">
    <source>
        <dbReference type="Proteomes" id="UP000638648"/>
    </source>
</evidence>
<organism evidence="2 3">
    <name type="scientific">Actinopolymorpha pittospori</name>
    <dbReference type="NCBI Taxonomy" id="648752"/>
    <lineage>
        <taxon>Bacteria</taxon>
        <taxon>Bacillati</taxon>
        <taxon>Actinomycetota</taxon>
        <taxon>Actinomycetes</taxon>
        <taxon>Propionibacteriales</taxon>
        <taxon>Actinopolymorphaceae</taxon>
        <taxon>Actinopolymorpha</taxon>
    </lineage>
</organism>
<gene>
    <name evidence="2" type="ORF">HEB94_004870</name>
</gene>
<dbReference type="Proteomes" id="UP000638648">
    <property type="component" value="Unassembled WGS sequence"/>
</dbReference>
<protein>
    <submittedName>
        <fullName evidence="2">Uncharacterized protein</fullName>
    </submittedName>
</protein>
<proteinExistence type="predicted"/>
<name>A0A927N320_9ACTN</name>
<feature type="region of interest" description="Disordered" evidence="1">
    <location>
        <begin position="88"/>
        <end position="136"/>
    </location>
</feature>
<comment type="caution">
    <text evidence="2">The sequence shown here is derived from an EMBL/GenBank/DDBJ whole genome shotgun (WGS) entry which is preliminary data.</text>
</comment>
<reference evidence="2" key="1">
    <citation type="submission" date="2020-10" db="EMBL/GenBank/DDBJ databases">
        <title>Sequencing the genomes of 1000 actinobacteria strains.</title>
        <authorList>
            <person name="Klenk H.-P."/>
        </authorList>
    </citation>
    <scope>NUCLEOTIDE SEQUENCE</scope>
    <source>
        <strain evidence="2">DSM 45354</strain>
    </source>
</reference>
<dbReference type="AlphaFoldDB" id="A0A927N320"/>
<sequence length="136" mass="14793">MRLKPETDKRARMGDSRALNHHPWIRLIHADSRPLNHPLTCANAEVIHDSRPFAIHGSWTPPLTCGFRGDSSDSPKGEVALLQIARHATFPSKEPRHPDGGAGRGQVTDEISRAISGPLAEDNERDGQAAAHCLSA</sequence>
<accession>A0A927N320</accession>